<evidence type="ECO:0000256" key="1">
    <source>
        <dbReference type="ARBA" id="ARBA00022737"/>
    </source>
</evidence>
<dbReference type="InterPro" id="IPR011990">
    <property type="entry name" value="TPR-like_helical_dom_sf"/>
</dbReference>
<feature type="repeat" description="PPR" evidence="2">
    <location>
        <begin position="77"/>
        <end position="111"/>
    </location>
</feature>
<dbReference type="PANTHER" id="PTHR47928:SF207">
    <property type="entry name" value="PENTATRICOPEPTIDE REPEAT-CONTAINING PROTEIN"/>
    <property type="match status" value="1"/>
</dbReference>
<dbReference type="InterPro" id="IPR002885">
    <property type="entry name" value="PPR_rpt"/>
</dbReference>
<feature type="repeat" description="PPR" evidence="2">
    <location>
        <begin position="15"/>
        <end position="49"/>
    </location>
</feature>
<feature type="repeat" description="PPR" evidence="2">
    <location>
        <begin position="334"/>
        <end position="368"/>
    </location>
</feature>
<dbReference type="PROSITE" id="PS51375">
    <property type="entry name" value="PPR"/>
    <property type="match status" value="6"/>
</dbReference>
<dbReference type="FunFam" id="1.25.40.10:FF:000125">
    <property type="entry name" value="Pentatricopeptide repeat-containing protein"/>
    <property type="match status" value="3"/>
</dbReference>
<organism evidence="3">
    <name type="scientific">Salvia miltiorrhiza</name>
    <name type="common">Chinese sage</name>
    <dbReference type="NCBI Taxonomy" id="226208"/>
    <lineage>
        <taxon>Eukaryota</taxon>
        <taxon>Viridiplantae</taxon>
        <taxon>Streptophyta</taxon>
        <taxon>Embryophyta</taxon>
        <taxon>Tracheophyta</taxon>
        <taxon>Spermatophyta</taxon>
        <taxon>Magnoliopsida</taxon>
        <taxon>eudicotyledons</taxon>
        <taxon>Gunneridae</taxon>
        <taxon>Pentapetalae</taxon>
        <taxon>asterids</taxon>
        <taxon>lamiids</taxon>
        <taxon>Lamiales</taxon>
        <taxon>Lamiaceae</taxon>
        <taxon>Nepetoideae</taxon>
        <taxon>Mentheae</taxon>
        <taxon>Salviinae</taxon>
        <taxon>Salvia</taxon>
        <taxon>Salvia incertae sedis</taxon>
    </lineage>
</organism>
<reference evidence="3" key="2">
    <citation type="submission" date="2018-02" db="EMBL/GenBank/DDBJ databases">
        <authorList>
            <person name="Li H.Q."/>
            <person name="Lu S.F."/>
        </authorList>
    </citation>
    <scope>NUCLEOTIDE SEQUENCE</scope>
</reference>
<dbReference type="Pfam" id="PF13041">
    <property type="entry name" value="PPR_2"/>
    <property type="match status" value="3"/>
</dbReference>
<feature type="repeat" description="PPR" evidence="2">
    <location>
        <begin position="201"/>
        <end position="235"/>
    </location>
</feature>
<keyword evidence="1" id="KW-0677">Repeat</keyword>
<dbReference type="EMBL" id="MH004895">
    <property type="protein sequence ID" value="AYM00895.1"/>
    <property type="molecule type" value="mRNA"/>
</dbReference>
<name>A0A678WDQ6_SALMI</name>
<dbReference type="NCBIfam" id="TIGR00756">
    <property type="entry name" value="PPR"/>
    <property type="match status" value="9"/>
</dbReference>
<sequence length="533" mass="60011">MRSAKLLFDAMPEKIVVSWNTLIGGYVKLGDIKSARMLFDAMPKKDVVSWTSMINGYVKSREMTLAKMLFDAMPKKDVVSWNTLIKGYVISGDIVSAKRLFDTMPEKNVVSWNTLIDGYVKLENMQLAKMLFDAMPDKDVVSWNTMIKGYLNLGEMTSAKMLFNAMPEKDVVSWNMLIDGYVKWGDMRLAKVMFDAMPEKDVMSWTTMVHGYSSIGDVDHARRLFDMMPDRELRSWNAMIGGYCKKKQHHKALLLFQQFLACKGLEPDRIMVLGVLPAIAELGALGLGSRVYEFVKKKKLDRYAEVSTAVVDMYANCGEIEKAKKVFHEVRARDASTWTAFINGLALNGRSKEALEVFVDMKRNGFNPNEATFDGILSACSYAGLVEEGIGWFIKMGELGLNPKLKHYGCLVDLLGRVGCAEEAEILVESMPYKANEVMLASLLFACVHAKDVARAENVVRKAMNVGRGREEVGSRGAKNEMCYSAVEMMNKQILVVAGDKSHPYWEVTHLLLNQLHMHMKIVDQLSLFLEVN</sequence>
<evidence type="ECO:0000256" key="2">
    <source>
        <dbReference type="PROSITE-ProRule" id="PRU00708"/>
    </source>
</evidence>
<dbReference type="Pfam" id="PF01535">
    <property type="entry name" value="PPR"/>
    <property type="match status" value="6"/>
</dbReference>
<dbReference type="PANTHER" id="PTHR47928">
    <property type="entry name" value="REPEAT-CONTAINING PROTEIN, PUTATIVE-RELATED"/>
    <property type="match status" value="1"/>
</dbReference>
<dbReference type="Gene3D" id="1.25.40.10">
    <property type="entry name" value="Tetratricopeptide repeat domain"/>
    <property type="match status" value="5"/>
</dbReference>
<accession>A0A678WDQ6</accession>
<evidence type="ECO:0000313" key="3">
    <source>
        <dbReference type="EMBL" id="AYM00895.1"/>
    </source>
</evidence>
<dbReference type="GO" id="GO:0048731">
    <property type="term" value="P:system development"/>
    <property type="evidence" value="ECO:0007669"/>
    <property type="project" value="UniProtKB-ARBA"/>
</dbReference>
<proteinExistence type="evidence at transcript level"/>
<reference evidence="3" key="1">
    <citation type="journal article" date="2018" name="Molecules">
        <title>The Pentatricopeptide Repeat Gene Family in Salvia miltiorrhiza: Genome-Wide Characterization and Expression Analysis.</title>
        <authorList>
            <person name="Li H."/>
            <person name="Li C."/>
            <person name="Deng Y."/>
            <person name="Jiang X."/>
            <person name="Lu S."/>
        </authorList>
    </citation>
    <scope>NUCLEOTIDE SEQUENCE</scope>
</reference>
<feature type="repeat" description="PPR" evidence="2">
    <location>
        <begin position="369"/>
        <end position="403"/>
    </location>
</feature>
<dbReference type="FunFam" id="1.25.40.10:FF:000242">
    <property type="entry name" value="Pentatricopeptide repeat-containing protein"/>
    <property type="match status" value="1"/>
</dbReference>
<protein>
    <submittedName>
        <fullName evidence="3">Pentatricopeptide repeat protein</fullName>
    </submittedName>
</protein>
<dbReference type="AlphaFoldDB" id="A0A678WDQ6"/>
<dbReference type="InterPro" id="IPR050421">
    <property type="entry name" value="PPR"/>
</dbReference>
<feature type="repeat" description="PPR" evidence="2">
    <location>
        <begin position="139"/>
        <end position="173"/>
    </location>
</feature>